<dbReference type="RefSeq" id="WP_212937935.1">
    <property type="nucleotide sequence ID" value="NZ_BORR01000001.1"/>
</dbReference>
<keyword evidence="2" id="KW-1185">Reference proteome</keyword>
<evidence type="ECO:0000313" key="1">
    <source>
        <dbReference type="EMBL" id="GIO35526.1"/>
    </source>
</evidence>
<dbReference type="AlphaFoldDB" id="A0A919XM45"/>
<reference evidence="1 2" key="1">
    <citation type="submission" date="2021-03" db="EMBL/GenBank/DDBJ databases">
        <title>Antimicrobial resistance genes in bacteria isolated from Japanese honey, and their potential for conferring macrolide and lincosamide resistance in the American foulbrood pathogen Paenibacillus larvae.</title>
        <authorList>
            <person name="Okamoto M."/>
            <person name="Kumagai M."/>
            <person name="Kanamori H."/>
            <person name="Takamatsu D."/>
        </authorList>
    </citation>
    <scope>NUCLEOTIDE SEQUENCE [LARGE SCALE GENOMIC DNA]</scope>
    <source>
        <strain evidence="1 2">J41TS12</strain>
    </source>
</reference>
<organism evidence="1 2">
    <name type="scientific">Paenibacillus antibioticophila</name>
    <dbReference type="NCBI Taxonomy" id="1274374"/>
    <lineage>
        <taxon>Bacteria</taxon>
        <taxon>Bacillati</taxon>
        <taxon>Bacillota</taxon>
        <taxon>Bacilli</taxon>
        <taxon>Bacillales</taxon>
        <taxon>Paenibacillaceae</taxon>
        <taxon>Paenibacillus</taxon>
    </lineage>
</organism>
<accession>A0A919XM45</accession>
<comment type="caution">
    <text evidence="1">The sequence shown here is derived from an EMBL/GenBank/DDBJ whole genome shotgun (WGS) entry which is preliminary data.</text>
</comment>
<protein>
    <submittedName>
        <fullName evidence="1">Uncharacterized protein</fullName>
    </submittedName>
</protein>
<dbReference type="EMBL" id="BORR01000001">
    <property type="protein sequence ID" value="GIO35526.1"/>
    <property type="molecule type" value="Genomic_DNA"/>
</dbReference>
<sequence>MNAVKKESIIINYPDFYECACGSKAPLTYQDITTMFNNKKITVEHVPVYICLENHVKLARLTQVKLRNKLKEAYSQDKDRIRF</sequence>
<proteinExistence type="predicted"/>
<evidence type="ECO:0000313" key="2">
    <source>
        <dbReference type="Proteomes" id="UP000681162"/>
    </source>
</evidence>
<name>A0A919XM45_9BACL</name>
<gene>
    <name evidence="1" type="ORF">J41TS12_03870</name>
</gene>
<dbReference type="Proteomes" id="UP000681162">
    <property type="component" value="Unassembled WGS sequence"/>
</dbReference>